<dbReference type="PROSITE" id="PS51352">
    <property type="entry name" value="THIOREDOXIN_2"/>
    <property type="match status" value="1"/>
</dbReference>
<keyword evidence="5" id="KW-0676">Redox-active center</keyword>
<dbReference type="InterPro" id="IPR013766">
    <property type="entry name" value="Thioredoxin_domain"/>
</dbReference>
<comment type="similarity">
    <text evidence="2">Belongs to the thioredoxin family. DsbE subfamily.</text>
</comment>
<keyword evidence="3" id="KW-0201">Cytochrome c-type biogenesis</keyword>
<protein>
    <submittedName>
        <fullName evidence="7">DsbE family thiol:disulfide interchange protein</fullName>
    </submittedName>
</protein>
<dbReference type="InterPro" id="IPR017937">
    <property type="entry name" value="Thioredoxin_CS"/>
</dbReference>
<dbReference type="AlphaFoldDB" id="A0A9E8HPG4"/>
<gene>
    <name evidence="7" type="ORF">NNL22_09085</name>
</gene>
<dbReference type="Gene3D" id="3.40.30.10">
    <property type="entry name" value="Glutaredoxin"/>
    <property type="match status" value="1"/>
</dbReference>
<dbReference type="PANTHER" id="PTHR42852">
    <property type="entry name" value="THIOL:DISULFIDE INTERCHANGE PROTEIN DSBE"/>
    <property type="match status" value="1"/>
</dbReference>
<name>A0A9E8HPG4_9ALTE</name>
<dbReference type="GO" id="GO:0015036">
    <property type="term" value="F:disulfide oxidoreductase activity"/>
    <property type="evidence" value="ECO:0007669"/>
    <property type="project" value="InterPro"/>
</dbReference>
<organism evidence="7 8">
    <name type="scientific">Alkalimarinus sediminis</name>
    <dbReference type="NCBI Taxonomy" id="1632866"/>
    <lineage>
        <taxon>Bacteria</taxon>
        <taxon>Pseudomonadati</taxon>
        <taxon>Pseudomonadota</taxon>
        <taxon>Gammaproteobacteria</taxon>
        <taxon>Alteromonadales</taxon>
        <taxon>Alteromonadaceae</taxon>
        <taxon>Alkalimarinus</taxon>
    </lineage>
</organism>
<dbReference type="InterPro" id="IPR036249">
    <property type="entry name" value="Thioredoxin-like_sf"/>
</dbReference>
<accession>A0A9E8HPG4</accession>
<sequence length="178" mass="20216">MKRALLFLPLVLAAVIGVVLFWGLGNDPTKLESARIDDPFPAFNLPSLQDPAKFLSQQDVKGKVSLVNVWATWCPSCRVEHPYLLKIAKQYQVPVIGLNYKDDRDAAKEWLIKLKDPYLFNIFDEKGKLGLDLGVYGAPETYIVDKKGVVRYRHVGVVDDTVWKSILEPKVNQYAQER</sequence>
<dbReference type="Proteomes" id="UP001164472">
    <property type="component" value="Chromosome"/>
</dbReference>
<evidence type="ECO:0000256" key="1">
    <source>
        <dbReference type="ARBA" id="ARBA00004383"/>
    </source>
</evidence>
<dbReference type="InterPro" id="IPR004799">
    <property type="entry name" value="Periplasmic_diS_OxRdtase_DsbE"/>
</dbReference>
<dbReference type="PANTHER" id="PTHR42852:SF6">
    <property type="entry name" value="THIOL:DISULFIDE INTERCHANGE PROTEIN DSBE"/>
    <property type="match status" value="1"/>
</dbReference>
<evidence type="ECO:0000256" key="3">
    <source>
        <dbReference type="ARBA" id="ARBA00022748"/>
    </source>
</evidence>
<dbReference type="SUPFAM" id="SSF52833">
    <property type="entry name" value="Thioredoxin-like"/>
    <property type="match status" value="1"/>
</dbReference>
<dbReference type="InterPro" id="IPR050553">
    <property type="entry name" value="Thioredoxin_ResA/DsbE_sf"/>
</dbReference>
<dbReference type="GO" id="GO:0030288">
    <property type="term" value="C:outer membrane-bounded periplasmic space"/>
    <property type="evidence" value="ECO:0007669"/>
    <property type="project" value="InterPro"/>
</dbReference>
<keyword evidence="8" id="KW-1185">Reference proteome</keyword>
<evidence type="ECO:0000313" key="7">
    <source>
        <dbReference type="EMBL" id="UZW76711.1"/>
    </source>
</evidence>
<dbReference type="InterPro" id="IPR013740">
    <property type="entry name" value="Redoxin"/>
</dbReference>
<proteinExistence type="inferred from homology"/>
<keyword evidence="4" id="KW-1015">Disulfide bond</keyword>
<dbReference type="GO" id="GO:0017004">
    <property type="term" value="P:cytochrome complex assembly"/>
    <property type="evidence" value="ECO:0007669"/>
    <property type="project" value="UniProtKB-KW"/>
</dbReference>
<feature type="domain" description="Thioredoxin" evidence="6">
    <location>
        <begin position="34"/>
        <end position="176"/>
    </location>
</feature>
<dbReference type="EMBL" id="CP101527">
    <property type="protein sequence ID" value="UZW76711.1"/>
    <property type="molecule type" value="Genomic_DNA"/>
</dbReference>
<evidence type="ECO:0000256" key="2">
    <source>
        <dbReference type="ARBA" id="ARBA00007758"/>
    </source>
</evidence>
<evidence type="ECO:0000313" key="8">
    <source>
        <dbReference type="Proteomes" id="UP001164472"/>
    </source>
</evidence>
<evidence type="ECO:0000256" key="4">
    <source>
        <dbReference type="ARBA" id="ARBA00023157"/>
    </source>
</evidence>
<evidence type="ECO:0000259" key="6">
    <source>
        <dbReference type="PROSITE" id="PS51352"/>
    </source>
</evidence>
<dbReference type="RefSeq" id="WP_251812859.1">
    <property type="nucleotide sequence ID" value="NZ_CP101527.1"/>
</dbReference>
<dbReference type="NCBIfam" id="TIGR00385">
    <property type="entry name" value="dsbE"/>
    <property type="match status" value="1"/>
</dbReference>
<reference evidence="7" key="1">
    <citation type="submission" date="2022-07" db="EMBL/GenBank/DDBJ databases">
        <title>Alkalimarinus sp. nov., isolated from gut of a Alitta virens.</title>
        <authorList>
            <person name="Yang A.I."/>
            <person name="Shin N.-R."/>
        </authorList>
    </citation>
    <scope>NUCLEOTIDE SEQUENCE</scope>
    <source>
        <strain evidence="7">FA028</strain>
    </source>
</reference>
<dbReference type="KEGG" id="asem:NNL22_09085"/>
<dbReference type="CDD" id="cd03010">
    <property type="entry name" value="TlpA_like_DsbE"/>
    <property type="match status" value="1"/>
</dbReference>
<dbReference type="GO" id="GO:0005886">
    <property type="term" value="C:plasma membrane"/>
    <property type="evidence" value="ECO:0007669"/>
    <property type="project" value="UniProtKB-SubCell"/>
</dbReference>
<comment type="subcellular location">
    <subcellularLocation>
        <location evidence="1">Cell inner membrane</location>
        <topology evidence="1">Single-pass membrane protein</topology>
        <orientation evidence="1">Periplasmic side</orientation>
    </subcellularLocation>
</comment>
<dbReference type="Pfam" id="PF08534">
    <property type="entry name" value="Redoxin"/>
    <property type="match status" value="1"/>
</dbReference>
<evidence type="ECO:0000256" key="5">
    <source>
        <dbReference type="ARBA" id="ARBA00023284"/>
    </source>
</evidence>
<dbReference type="PROSITE" id="PS00194">
    <property type="entry name" value="THIOREDOXIN_1"/>
    <property type="match status" value="1"/>
</dbReference>